<evidence type="ECO:0000313" key="1">
    <source>
        <dbReference type="EMBL" id="EJD39696.1"/>
    </source>
</evidence>
<dbReference type="AlphaFoldDB" id="J0D1I0"/>
<accession>J0D1I0</accession>
<proteinExistence type="predicted"/>
<dbReference type="Proteomes" id="UP000006514">
    <property type="component" value="Unassembled WGS sequence"/>
</dbReference>
<reference evidence="2" key="1">
    <citation type="journal article" date="2012" name="Science">
        <title>The Paleozoic origin of enzymatic lignin decomposition reconstructed from 31 fungal genomes.</title>
        <authorList>
            <person name="Floudas D."/>
            <person name="Binder M."/>
            <person name="Riley R."/>
            <person name="Barry K."/>
            <person name="Blanchette R.A."/>
            <person name="Henrissat B."/>
            <person name="Martinez A.T."/>
            <person name="Otillar R."/>
            <person name="Spatafora J.W."/>
            <person name="Yadav J.S."/>
            <person name="Aerts A."/>
            <person name="Benoit I."/>
            <person name="Boyd A."/>
            <person name="Carlson A."/>
            <person name="Copeland A."/>
            <person name="Coutinho P.M."/>
            <person name="de Vries R.P."/>
            <person name="Ferreira P."/>
            <person name="Findley K."/>
            <person name="Foster B."/>
            <person name="Gaskell J."/>
            <person name="Glotzer D."/>
            <person name="Gorecki P."/>
            <person name="Heitman J."/>
            <person name="Hesse C."/>
            <person name="Hori C."/>
            <person name="Igarashi K."/>
            <person name="Jurgens J.A."/>
            <person name="Kallen N."/>
            <person name="Kersten P."/>
            <person name="Kohler A."/>
            <person name="Kuees U."/>
            <person name="Kumar T.K.A."/>
            <person name="Kuo A."/>
            <person name="LaButti K."/>
            <person name="Larrondo L.F."/>
            <person name="Lindquist E."/>
            <person name="Ling A."/>
            <person name="Lombard V."/>
            <person name="Lucas S."/>
            <person name="Lundell T."/>
            <person name="Martin R."/>
            <person name="McLaughlin D.J."/>
            <person name="Morgenstern I."/>
            <person name="Morin E."/>
            <person name="Murat C."/>
            <person name="Nagy L.G."/>
            <person name="Nolan M."/>
            <person name="Ohm R.A."/>
            <person name="Patyshakuliyeva A."/>
            <person name="Rokas A."/>
            <person name="Ruiz-Duenas F.J."/>
            <person name="Sabat G."/>
            <person name="Salamov A."/>
            <person name="Samejima M."/>
            <person name="Schmutz J."/>
            <person name="Slot J.C."/>
            <person name="St John F."/>
            <person name="Stenlid J."/>
            <person name="Sun H."/>
            <person name="Sun S."/>
            <person name="Syed K."/>
            <person name="Tsang A."/>
            <person name="Wiebenga A."/>
            <person name="Young D."/>
            <person name="Pisabarro A."/>
            <person name="Eastwood D.C."/>
            <person name="Martin F."/>
            <person name="Cullen D."/>
            <person name="Grigoriev I.V."/>
            <person name="Hibbett D.S."/>
        </authorList>
    </citation>
    <scope>NUCLEOTIDE SEQUENCE [LARGE SCALE GENOMIC DNA]</scope>
    <source>
        <strain evidence="2">TFB10046</strain>
    </source>
</reference>
<keyword evidence="2" id="KW-1185">Reference proteome</keyword>
<dbReference type="EMBL" id="JH687810">
    <property type="protein sequence ID" value="EJD39696.1"/>
    <property type="molecule type" value="Genomic_DNA"/>
</dbReference>
<dbReference type="InParanoid" id="J0D1I0"/>
<dbReference type="KEGG" id="adl:AURDEDRAFT_171145"/>
<name>J0D1I0_AURST</name>
<protein>
    <submittedName>
        <fullName evidence="1">Uncharacterized protein</fullName>
    </submittedName>
</protein>
<organism evidence="1 2">
    <name type="scientific">Auricularia subglabra (strain TFB-10046 / SS5)</name>
    <name type="common">White-rot fungus</name>
    <name type="synonym">Auricularia delicata (strain TFB10046)</name>
    <dbReference type="NCBI Taxonomy" id="717982"/>
    <lineage>
        <taxon>Eukaryota</taxon>
        <taxon>Fungi</taxon>
        <taxon>Dikarya</taxon>
        <taxon>Basidiomycota</taxon>
        <taxon>Agaricomycotina</taxon>
        <taxon>Agaricomycetes</taxon>
        <taxon>Auriculariales</taxon>
        <taxon>Auriculariaceae</taxon>
        <taxon>Auricularia</taxon>
    </lineage>
</organism>
<evidence type="ECO:0000313" key="2">
    <source>
        <dbReference type="Proteomes" id="UP000006514"/>
    </source>
</evidence>
<sequence>MSQEAGVLDDDFVFPPTLRTVELEAPDAPHLLRHFSPATPLLEAANMDSAGVAGVLFSHLPSGALEVHVRTEPLTESPALRVTHRANGLARGMHFYTDDLAYALPRTAYLLGPLGLLDRILALDICVLYLTCGDAETPPQLMLPKLQRLTVSGIQNPAGITVSCRSALRVNTPGLQVLQLSALAEHTSIPVADVTHFMGAVLQLCAQRAVELVLHGVSLEGDQKGVWGYLMLVVRRLDIGRNAAPPHPERQAAASLGHLCPQEANYLILKDPAKRIAPSKLKRSAGPSD</sequence>
<gene>
    <name evidence="1" type="ORF">AURDEDRAFT_171145</name>
</gene>